<dbReference type="InterPro" id="IPR001373">
    <property type="entry name" value="Cullin_N"/>
</dbReference>
<accession>A0A8S0R6P2</accession>
<keyword evidence="5" id="KW-1185">Reference proteome</keyword>
<dbReference type="SUPFAM" id="SSF75632">
    <property type="entry name" value="Cullin homology domain"/>
    <property type="match status" value="1"/>
</dbReference>
<dbReference type="InterPro" id="IPR045093">
    <property type="entry name" value="Cullin"/>
</dbReference>
<dbReference type="GO" id="GO:0006511">
    <property type="term" value="P:ubiquitin-dependent protein catabolic process"/>
    <property type="evidence" value="ECO:0007669"/>
    <property type="project" value="InterPro"/>
</dbReference>
<organism evidence="4 5">
    <name type="scientific">Olea europaea subsp. europaea</name>
    <dbReference type="NCBI Taxonomy" id="158383"/>
    <lineage>
        <taxon>Eukaryota</taxon>
        <taxon>Viridiplantae</taxon>
        <taxon>Streptophyta</taxon>
        <taxon>Embryophyta</taxon>
        <taxon>Tracheophyta</taxon>
        <taxon>Spermatophyta</taxon>
        <taxon>Magnoliopsida</taxon>
        <taxon>eudicotyledons</taxon>
        <taxon>Gunneridae</taxon>
        <taxon>Pentapetalae</taxon>
        <taxon>asterids</taxon>
        <taxon>lamiids</taxon>
        <taxon>Lamiales</taxon>
        <taxon>Oleaceae</taxon>
        <taxon>Oleeae</taxon>
        <taxon>Olea</taxon>
    </lineage>
</organism>
<evidence type="ECO:0000256" key="1">
    <source>
        <dbReference type="ARBA" id="ARBA00006019"/>
    </source>
</evidence>
<evidence type="ECO:0000256" key="2">
    <source>
        <dbReference type="SAM" id="MobiDB-lite"/>
    </source>
</evidence>
<dbReference type="Gene3D" id="1.20.1310.10">
    <property type="entry name" value="Cullin Repeats"/>
    <property type="match status" value="1"/>
</dbReference>
<dbReference type="SUPFAM" id="SSF74788">
    <property type="entry name" value="Cullin repeat-like"/>
    <property type="match status" value="1"/>
</dbReference>
<proteinExistence type="inferred from homology"/>
<protein>
    <submittedName>
        <fullName evidence="4">Cullin-1</fullName>
    </submittedName>
</protein>
<name>A0A8S0R6P2_OLEEU</name>
<feature type="compositionally biased region" description="Basic residues" evidence="2">
    <location>
        <begin position="221"/>
        <end position="232"/>
    </location>
</feature>
<feature type="domain" description="Cullin N-terminal" evidence="3">
    <location>
        <begin position="50"/>
        <end position="154"/>
    </location>
</feature>
<dbReference type="GO" id="GO:0031625">
    <property type="term" value="F:ubiquitin protein ligase binding"/>
    <property type="evidence" value="ECO:0007669"/>
    <property type="project" value="InterPro"/>
</dbReference>
<dbReference type="AlphaFoldDB" id="A0A8S0R6P2"/>
<gene>
    <name evidence="4" type="ORF">OLEA9_A114822</name>
</gene>
<evidence type="ECO:0000259" key="3">
    <source>
        <dbReference type="Pfam" id="PF00888"/>
    </source>
</evidence>
<feature type="region of interest" description="Disordered" evidence="2">
    <location>
        <begin position="211"/>
        <end position="254"/>
    </location>
</feature>
<dbReference type="EMBL" id="CACTIH010002188">
    <property type="protein sequence ID" value="CAA2974653.1"/>
    <property type="molecule type" value="Genomic_DNA"/>
</dbReference>
<dbReference type="Gramene" id="OE9A114822T1">
    <property type="protein sequence ID" value="OE9A114822C1"/>
    <property type="gene ID" value="OE9A114822"/>
</dbReference>
<sequence length="254" mass="29584">MLTKQRMEFPKEIWSNFSLYFGSSSFYNFAFLFLTFTDSVTLFLFKVIPSLREKHDEFVLREFVKRWPNHKIMVWWLLRFLHSLDRYFIARTSLPTLKEVGLSCYRDLLYIELNGKVRDAFTSQIDQEREGEKVESEKLSDEAIEETLEKVTDLTLAGQNQTSFEEYLSNNANANPGIDLAVIVLTIGLRPSYESFDLNLPSEMAMRRVKEGEAFDEEQRKLKKDTTKKKGVSRGSKDSTKLSSKKKANISLRL</sequence>
<feature type="compositionally biased region" description="Basic and acidic residues" evidence="2">
    <location>
        <begin position="211"/>
        <end position="220"/>
    </location>
</feature>
<dbReference type="Pfam" id="PF00888">
    <property type="entry name" value="Cullin"/>
    <property type="match status" value="1"/>
</dbReference>
<dbReference type="Proteomes" id="UP000594638">
    <property type="component" value="Unassembled WGS sequence"/>
</dbReference>
<evidence type="ECO:0000313" key="4">
    <source>
        <dbReference type="EMBL" id="CAA2974653.1"/>
    </source>
</evidence>
<comment type="caution">
    <text evidence="4">The sequence shown here is derived from an EMBL/GenBank/DDBJ whole genome shotgun (WGS) entry which is preliminary data.</text>
</comment>
<reference evidence="4 5" key="1">
    <citation type="submission" date="2019-12" db="EMBL/GenBank/DDBJ databases">
        <authorList>
            <person name="Alioto T."/>
            <person name="Alioto T."/>
            <person name="Gomez Garrido J."/>
        </authorList>
    </citation>
    <scope>NUCLEOTIDE SEQUENCE [LARGE SCALE GENOMIC DNA]</scope>
</reference>
<evidence type="ECO:0000313" key="5">
    <source>
        <dbReference type="Proteomes" id="UP000594638"/>
    </source>
</evidence>
<dbReference type="PANTHER" id="PTHR11932">
    <property type="entry name" value="CULLIN"/>
    <property type="match status" value="1"/>
</dbReference>
<dbReference type="InterPro" id="IPR016159">
    <property type="entry name" value="Cullin_repeat-like_dom_sf"/>
</dbReference>
<comment type="similarity">
    <text evidence="1">Belongs to the cullin family.</text>
</comment>
<dbReference type="OrthoDB" id="27073at2759"/>
<dbReference type="InterPro" id="IPR036317">
    <property type="entry name" value="Cullin_homology_sf"/>
</dbReference>